<accession>A0A0E9XHD4</accession>
<evidence type="ECO:0000313" key="1">
    <source>
        <dbReference type="EMBL" id="JAI02148.1"/>
    </source>
</evidence>
<reference evidence="1" key="1">
    <citation type="submission" date="2014-11" db="EMBL/GenBank/DDBJ databases">
        <authorList>
            <person name="Amaro Gonzalez C."/>
        </authorList>
    </citation>
    <scope>NUCLEOTIDE SEQUENCE</scope>
</reference>
<protein>
    <submittedName>
        <fullName evidence="1">Uncharacterized protein</fullName>
    </submittedName>
</protein>
<reference evidence="1" key="2">
    <citation type="journal article" date="2015" name="Fish Shellfish Immunol.">
        <title>Early steps in the European eel (Anguilla anguilla)-Vibrio vulnificus interaction in the gills: Role of the RtxA13 toxin.</title>
        <authorList>
            <person name="Callol A."/>
            <person name="Pajuelo D."/>
            <person name="Ebbesson L."/>
            <person name="Teles M."/>
            <person name="MacKenzie S."/>
            <person name="Amaro C."/>
        </authorList>
    </citation>
    <scope>NUCLEOTIDE SEQUENCE</scope>
</reference>
<organism evidence="1">
    <name type="scientific">Anguilla anguilla</name>
    <name type="common">European freshwater eel</name>
    <name type="synonym">Muraena anguilla</name>
    <dbReference type="NCBI Taxonomy" id="7936"/>
    <lineage>
        <taxon>Eukaryota</taxon>
        <taxon>Metazoa</taxon>
        <taxon>Chordata</taxon>
        <taxon>Craniata</taxon>
        <taxon>Vertebrata</taxon>
        <taxon>Euteleostomi</taxon>
        <taxon>Actinopterygii</taxon>
        <taxon>Neopterygii</taxon>
        <taxon>Teleostei</taxon>
        <taxon>Anguilliformes</taxon>
        <taxon>Anguillidae</taxon>
        <taxon>Anguilla</taxon>
    </lineage>
</organism>
<dbReference type="EMBL" id="GBXM01006430">
    <property type="protein sequence ID" value="JAI02148.1"/>
    <property type="molecule type" value="Transcribed_RNA"/>
</dbReference>
<proteinExistence type="predicted"/>
<name>A0A0E9XHD4_ANGAN</name>
<dbReference type="AlphaFoldDB" id="A0A0E9XHD4"/>
<sequence length="190" mass="21775">MQSQMKSPNRWCKGSVSCRSFCMRFTVVYSGCSRLGLSPCAWFMWHTKRVCKSRISFVTLWRSVQIKGLISSSALAAHHGFSPNKVELRFQPTTAKSPRKDAPSFRTLKITEEADATPTHCPQFPRKLVMGDVHHERVMNRFFFIFINGDEILSCVYLLHQCIFTSVGVAAMSCNFRLLNLLQTRKHTHN</sequence>